<sequence length="93" mass="10277">MLVRDTTCQSLNRVWKGVLAHNCLQHVARVEVPLPTLASYSTYCILRGNGPGSGLGELFGCVLNDSYVFLGASVCGQEWGKQMQTDRVFRAER</sequence>
<protein>
    <submittedName>
        <fullName evidence="1">Uncharacterized protein</fullName>
    </submittedName>
</protein>
<dbReference type="AlphaFoldDB" id="A0ABD1D766"/>
<organism evidence="1 2">
    <name type="scientific">Culex pipiens pipiens</name>
    <name type="common">Northern house mosquito</name>
    <dbReference type="NCBI Taxonomy" id="38569"/>
    <lineage>
        <taxon>Eukaryota</taxon>
        <taxon>Metazoa</taxon>
        <taxon>Ecdysozoa</taxon>
        <taxon>Arthropoda</taxon>
        <taxon>Hexapoda</taxon>
        <taxon>Insecta</taxon>
        <taxon>Pterygota</taxon>
        <taxon>Neoptera</taxon>
        <taxon>Endopterygota</taxon>
        <taxon>Diptera</taxon>
        <taxon>Nematocera</taxon>
        <taxon>Culicoidea</taxon>
        <taxon>Culicidae</taxon>
        <taxon>Culicinae</taxon>
        <taxon>Culicini</taxon>
        <taxon>Culex</taxon>
        <taxon>Culex</taxon>
    </lineage>
</organism>
<evidence type="ECO:0000313" key="2">
    <source>
        <dbReference type="Proteomes" id="UP001562425"/>
    </source>
</evidence>
<keyword evidence="2" id="KW-1185">Reference proteome</keyword>
<dbReference type="Proteomes" id="UP001562425">
    <property type="component" value="Unassembled WGS sequence"/>
</dbReference>
<comment type="caution">
    <text evidence="1">The sequence shown here is derived from an EMBL/GenBank/DDBJ whole genome shotgun (WGS) entry which is preliminary data.</text>
</comment>
<evidence type="ECO:0000313" key="1">
    <source>
        <dbReference type="EMBL" id="KAL1395481.1"/>
    </source>
</evidence>
<reference evidence="1 2" key="1">
    <citation type="submission" date="2024-05" db="EMBL/GenBank/DDBJ databases">
        <title>Culex pipiens pipiens assembly and annotation.</title>
        <authorList>
            <person name="Alout H."/>
            <person name="Durand T."/>
        </authorList>
    </citation>
    <scope>NUCLEOTIDE SEQUENCE [LARGE SCALE GENOMIC DNA]</scope>
    <source>
        <strain evidence="1">HA-2024</strain>
        <tissue evidence="1">Whole body</tissue>
    </source>
</reference>
<name>A0ABD1D766_CULPP</name>
<dbReference type="EMBL" id="JBEHCU010007136">
    <property type="protein sequence ID" value="KAL1395481.1"/>
    <property type="molecule type" value="Genomic_DNA"/>
</dbReference>
<accession>A0ABD1D766</accession>
<gene>
    <name evidence="1" type="ORF">pipiens_011222</name>
</gene>
<proteinExistence type="predicted"/>